<organism evidence="6 7">
    <name type="scientific">Pseudonocardia yuanmonensis</name>
    <dbReference type="NCBI Taxonomy" id="1095914"/>
    <lineage>
        <taxon>Bacteria</taxon>
        <taxon>Bacillati</taxon>
        <taxon>Actinomycetota</taxon>
        <taxon>Actinomycetes</taxon>
        <taxon>Pseudonocardiales</taxon>
        <taxon>Pseudonocardiaceae</taxon>
        <taxon>Pseudonocardia</taxon>
    </lineage>
</organism>
<dbReference type="Pfam" id="PF01329">
    <property type="entry name" value="Pterin_4a"/>
    <property type="match status" value="1"/>
</dbReference>
<dbReference type="EC" id="4.2.1.96" evidence="3"/>
<evidence type="ECO:0000313" key="6">
    <source>
        <dbReference type="EMBL" id="GAA4697540.1"/>
    </source>
</evidence>
<reference evidence="7" key="1">
    <citation type="journal article" date="2019" name="Int. J. Syst. Evol. Microbiol.">
        <title>The Global Catalogue of Microorganisms (GCM) 10K type strain sequencing project: providing services to taxonomists for standard genome sequencing and annotation.</title>
        <authorList>
            <consortium name="The Broad Institute Genomics Platform"/>
            <consortium name="The Broad Institute Genome Sequencing Center for Infectious Disease"/>
            <person name="Wu L."/>
            <person name="Ma J."/>
        </authorList>
    </citation>
    <scope>NUCLEOTIDE SEQUENCE [LARGE SCALE GENOMIC DNA]</scope>
    <source>
        <strain evidence="7">JCM 18055</strain>
    </source>
</reference>
<evidence type="ECO:0000313" key="7">
    <source>
        <dbReference type="Proteomes" id="UP001500325"/>
    </source>
</evidence>
<dbReference type="RefSeq" id="WP_345382113.1">
    <property type="nucleotide sequence ID" value="NZ_BAABIC010000013.1"/>
</dbReference>
<comment type="similarity">
    <text evidence="2">Belongs to the pterin-4-alpha-carbinolamine dehydratase family.</text>
</comment>
<accession>A0ABP8X017</accession>
<dbReference type="InterPro" id="IPR018727">
    <property type="entry name" value="DUF2267"/>
</dbReference>
<proteinExistence type="inferred from homology"/>
<evidence type="ECO:0000256" key="2">
    <source>
        <dbReference type="ARBA" id="ARBA00006472"/>
    </source>
</evidence>
<dbReference type="Proteomes" id="UP001500325">
    <property type="component" value="Unassembled WGS sequence"/>
</dbReference>
<dbReference type="Gene3D" id="1.10.490.110">
    <property type="entry name" value="Uncharacterized conserved protein DUF2267"/>
    <property type="match status" value="1"/>
</dbReference>
<evidence type="ECO:0000256" key="5">
    <source>
        <dbReference type="ARBA" id="ARBA00023239"/>
    </source>
</evidence>
<name>A0ABP8X017_9PSEU</name>
<dbReference type="EMBL" id="BAABIC010000013">
    <property type="protein sequence ID" value="GAA4697540.1"/>
    <property type="molecule type" value="Genomic_DNA"/>
</dbReference>
<protein>
    <recommendedName>
        <fullName evidence="4">Putative pterin-4-alpha-carbinolamine dehydratase</fullName>
        <ecNumber evidence="3">4.2.1.96</ecNumber>
    </recommendedName>
</protein>
<keyword evidence="7" id="KW-1185">Reference proteome</keyword>
<comment type="caution">
    <text evidence="6">The sequence shown here is derived from an EMBL/GenBank/DDBJ whole genome shotgun (WGS) entry which is preliminary data.</text>
</comment>
<evidence type="ECO:0000256" key="3">
    <source>
        <dbReference type="ARBA" id="ARBA00013252"/>
    </source>
</evidence>
<evidence type="ECO:0000256" key="1">
    <source>
        <dbReference type="ARBA" id="ARBA00001554"/>
    </source>
</evidence>
<dbReference type="InterPro" id="IPR036428">
    <property type="entry name" value="PCD_sf"/>
</dbReference>
<evidence type="ECO:0000256" key="4">
    <source>
        <dbReference type="ARBA" id="ARBA00021735"/>
    </source>
</evidence>
<comment type="catalytic activity">
    <reaction evidence="1">
        <text>(4aS,6R)-4a-hydroxy-L-erythro-5,6,7,8-tetrahydrobiopterin = (6R)-L-erythro-6,7-dihydrobiopterin + H2O</text>
        <dbReference type="Rhea" id="RHEA:11920"/>
        <dbReference type="ChEBI" id="CHEBI:15377"/>
        <dbReference type="ChEBI" id="CHEBI:15642"/>
        <dbReference type="ChEBI" id="CHEBI:43120"/>
        <dbReference type="EC" id="4.2.1.96"/>
    </reaction>
</comment>
<keyword evidence="5" id="KW-0456">Lyase</keyword>
<sequence>MIQYATFIQTVGEQAGAADTEEARRAVDAVIAAVAGSLEESDRDRLAAVLPASLRGAAEIRGQAVHPDSGAALVSAVSTGFGCPAERARFYTRAVLSTLAGSEPELARVLAGRLPDGEELFSPIDQGVPPHGSGVPTELTPRLLERDEIDRALAALEGWEGDEHRLRRTVVLPPERRRPLRDAVARVERDMTHHARVEQLQDGITFEVWTHSLDRVTDMDVELARRIDAAIAALGSSG</sequence>
<dbReference type="SUPFAM" id="SSF55248">
    <property type="entry name" value="PCD-like"/>
    <property type="match status" value="1"/>
</dbReference>
<gene>
    <name evidence="6" type="ORF">GCM10023215_39740</name>
</gene>
<dbReference type="Gene3D" id="3.30.1360.20">
    <property type="entry name" value="Transcriptional coactivator/pterin dehydratase"/>
    <property type="match status" value="1"/>
</dbReference>
<dbReference type="Pfam" id="PF10025">
    <property type="entry name" value="DUF2267"/>
    <property type="match status" value="1"/>
</dbReference>
<dbReference type="InterPro" id="IPR001533">
    <property type="entry name" value="Pterin_deHydtase"/>
</dbReference>
<dbReference type="InterPro" id="IPR038282">
    <property type="entry name" value="DUF2267_sf"/>
</dbReference>